<name>A0A6J2FJM1_ZALCA</name>
<sequence>MDAVPRWGFHVRAPHRLWPFGRKDRKKATEDMEKQLADVPSSLTEGLTPQASRKTGAGDCRARPPTPRGPPSQVVVHQTVVQEPEPTEVEAEAEAAPPPEELEPDLEGGLVPAVTSGGDQEPAGDPAPAHGEPGAVQEELAPAPAPAPAPAAVPATPPSPTQPLPLPRT</sequence>
<evidence type="ECO:0000313" key="3">
    <source>
        <dbReference type="RefSeq" id="XP_027480222.2"/>
    </source>
</evidence>
<dbReference type="RefSeq" id="XP_027480222.2">
    <property type="nucleotide sequence ID" value="XM_027624421.2"/>
</dbReference>
<organism evidence="2 3">
    <name type="scientific">Zalophus californianus</name>
    <name type="common">California sealion</name>
    <dbReference type="NCBI Taxonomy" id="9704"/>
    <lineage>
        <taxon>Eukaryota</taxon>
        <taxon>Metazoa</taxon>
        <taxon>Chordata</taxon>
        <taxon>Craniata</taxon>
        <taxon>Vertebrata</taxon>
        <taxon>Euteleostomi</taxon>
        <taxon>Mammalia</taxon>
        <taxon>Eutheria</taxon>
        <taxon>Laurasiatheria</taxon>
        <taxon>Carnivora</taxon>
        <taxon>Caniformia</taxon>
        <taxon>Pinnipedia</taxon>
        <taxon>Otariidae</taxon>
        <taxon>Zalophus</taxon>
    </lineage>
</organism>
<reference evidence="3" key="1">
    <citation type="submission" date="2025-08" db="UniProtKB">
        <authorList>
            <consortium name="RefSeq"/>
        </authorList>
    </citation>
    <scope>IDENTIFICATION</scope>
    <source>
        <tissue evidence="3">Blood</tissue>
    </source>
</reference>
<evidence type="ECO:0000313" key="2">
    <source>
        <dbReference type="Proteomes" id="UP000515165"/>
    </source>
</evidence>
<dbReference type="GeneID" id="113938948"/>
<dbReference type="Proteomes" id="UP000515165">
    <property type="component" value="Chromosome 3"/>
</dbReference>
<dbReference type="KEGG" id="zca:113938948"/>
<feature type="region of interest" description="Disordered" evidence="1">
    <location>
        <begin position="22"/>
        <end position="169"/>
    </location>
</feature>
<accession>A0A6J2FJM1</accession>
<evidence type="ECO:0000256" key="1">
    <source>
        <dbReference type="SAM" id="MobiDB-lite"/>
    </source>
</evidence>
<feature type="compositionally biased region" description="Polar residues" evidence="1">
    <location>
        <begin position="41"/>
        <end position="53"/>
    </location>
</feature>
<dbReference type="AlphaFoldDB" id="A0A6J2FJM1"/>
<keyword evidence="2" id="KW-1185">Reference proteome</keyword>
<feature type="compositionally biased region" description="Basic and acidic residues" evidence="1">
    <location>
        <begin position="27"/>
        <end position="36"/>
    </location>
</feature>
<gene>
    <name evidence="3" type="primary">LOC113938948</name>
</gene>
<feature type="compositionally biased region" description="Pro residues" evidence="1">
    <location>
        <begin position="143"/>
        <end position="169"/>
    </location>
</feature>
<proteinExistence type="predicted"/>
<protein>
    <submittedName>
        <fullName evidence="3">Skin secretory protein xP2-like</fullName>
    </submittedName>
</protein>